<proteinExistence type="predicted"/>
<dbReference type="Proteomes" id="UP000526501">
    <property type="component" value="Unassembled WGS sequence"/>
</dbReference>
<sequence>MSQGIVATVSQFWRSPWSLVLSGIVIASALSYYSRYADDLAEADVSTENLEDADSDHVRSTGKFREVPNRSFVAKPKEAPRTTVPETVTTDKLVVRQLDRHARLQELGYYSRILDNPNTHPKIRQRIQAEYDRLEQLAGHNRQLLAFIRSSALPPPLDEQGRPKAKLSAALKNMKETGAWEDIHQSYVAELERLATDPSTPSADRPTEDYIKMVKEGGILPIGF</sequence>
<dbReference type="RefSeq" id="WP_185658589.1">
    <property type="nucleotide sequence ID" value="NZ_CAWPOO010000001.1"/>
</dbReference>
<organism evidence="1 2">
    <name type="scientific">Pelagicoccus albus</name>
    <dbReference type="NCBI Taxonomy" id="415222"/>
    <lineage>
        <taxon>Bacteria</taxon>
        <taxon>Pseudomonadati</taxon>
        <taxon>Verrucomicrobiota</taxon>
        <taxon>Opitutia</taxon>
        <taxon>Puniceicoccales</taxon>
        <taxon>Pelagicoccaceae</taxon>
        <taxon>Pelagicoccus</taxon>
    </lineage>
</organism>
<dbReference type="EMBL" id="JACHVC010000001">
    <property type="protein sequence ID" value="MBC2604699.1"/>
    <property type="molecule type" value="Genomic_DNA"/>
</dbReference>
<evidence type="ECO:0000313" key="2">
    <source>
        <dbReference type="Proteomes" id="UP000526501"/>
    </source>
</evidence>
<gene>
    <name evidence="1" type="ORF">H5P27_01380</name>
</gene>
<evidence type="ECO:0000313" key="1">
    <source>
        <dbReference type="EMBL" id="MBC2604699.1"/>
    </source>
</evidence>
<accession>A0A7X1E6W4</accession>
<reference evidence="1 2" key="1">
    <citation type="submission" date="2020-07" db="EMBL/GenBank/DDBJ databases">
        <authorList>
            <person name="Feng X."/>
        </authorList>
    </citation>
    <scope>NUCLEOTIDE SEQUENCE [LARGE SCALE GENOMIC DNA]</scope>
    <source>
        <strain evidence="1 2">JCM23202</strain>
    </source>
</reference>
<keyword evidence="2" id="KW-1185">Reference proteome</keyword>
<comment type="caution">
    <text evidence="1">The sequence shown here is derived from an EMBL/GenBank/DDBJ whole genome shotgun (WGS) entry which is preliminary data.</text>
</comment>
<name>A0A7X1E6W4_9BACT</name>
<protein>
    <submittedName>
        <fullName evidence="1">Uncharacterized protein</fullName>
    </submittedName>
</protein>
<dbReference type="AlphaFoldDB" id="A0A7X1E6W4"/>